<proteinExistence type="predicted"/>
<organism evidence="1 2">
    <name type="scientific">Phyllobacterium bourgognense</name>
    <dbReference type="NCBI Taxonomy" id="314236"/>
    <lineage>
        <taxon>Bacteria</taxon>
        <taxon>Pseudomonadati</taxon>
        <taxon>Pseudomonadota</taxon>
        <taxon>Alphaproteobacteria</taxon>
        <taxon>Hyphomicrobiales</taxon>
        <taxon>Phyllobacteriaceae</taxon>
        <taxon>Phyllobacterium</taxon>
    </lineage>
</organism>
<comment type="caution">
    <text evidence="1">The sequence shown here is derived from an EMBL/GenBank/DDBJ whole genome shotgun (WGS) entry which is preliminary data.</text>
</comment>
<accession>A0A368YL78</accession>
<keyword evidence="2" id="KW-1185">Reference proteome</keyword>
<protein>
    <submittedName>
        <fullName evidence="1">Uncharacterized protein</fullName>
    </submittedName>
</protein>
<dbReference type="AlphaFoldDB" id="A0A368YL78"/>
<sequence length="180" mass="19667">MKTAHHRVLARDMPGVIQTATGLPLPFIRQVIIALKKGRRIGVGRPISPTTTPRDVARIVLALSASSLGLAGDAEWRVGRLHLFAGAGKETAETELLDLIETAAGWHEPKIDFRHGSLLIGQTVPMLDIRGQDFAGAPVICTYRSTEDRPELAQSFFLLPLSALRKIARDLLPTENPEHD</sequence>
<gene>
    <name evidence="1" type="ORF">C7476_11281</name>
</gene>
<evidence type="ECO:0000313" key="2">
    <source>
        <dbReference type="Proteomes" id="UP000253324"/>
    </source>
</evidence>
<reference evidence="1 2" key="1">
    <citation type="submission" date="2018-07" db="EMBL/GenBank/DDBJ databases">
        <title>Genomic Encyclopedia of Type Strains, Phase III (KMG-III): the genomes of soil and plant-associated and newly described type strains.</title>
        <authorList>
            <person name="Whitman W."/>
        </authorList>
    </citation>
    <scope>NUCLEOTIDE SEQUENCE [LARGE SCALE GENOMIC DNA]</scope>
    <source>
        <strain evidence="1 2">31-25a</strain>
    </source>
</reference>
<dbReference type="EMBL" id="QPJM01000012">
    <property type="protein sequence ID" value="RCW80925.1"/>
    <property type="molecule type" value="Genomic_DNA"/>
</dbReference>
<evidence type="ECO:0000313" key="1">
    <source>
        <dbReference type="EMBL" id="RCW80925.1"/>
    </source>
</evidence>
<name>A0A368YL78_9HYPH</name>
<dbReference type="RefSeq" id="WP_147274685.1">
    <property type="nucleotide sequence ID" value="NZ_QPJM01000012.1"/>
</dbReference>
<dbReference type="Proteomes" id="UP000253324">
    <property type="component" value="Unassembled WGS sequence"/>
</dbReference>